<dbReference type="Proteomes" id="UP000654482">
    <property type="component" value="Unassembled WGS sequence"/>
</dbReference>
<reference evidence="4" key="1">
    <citation type="submission" date="2020-10" db="EMBL/GenBank/DDBJ databases">
        <authorList>
            <person name="Castelo-Branco R."/>
            <person name="Eusebio N."/>
            <person name="Adriana R."/>
            <person name="Vieira A."/>
            <person name="Brugerolle De Fraissinette N."/>
            <person name="Rezende De Castro R."/>
            <person name="Schneider M.P."/>
            <person name="Vasconcelos V."/>
            <person name="Leao P.N."/>
        </authorList>
    </citation>
    <scope>NUCLEOTIDE SEQUENCE</scope>
    <source>
        <strain evidence="4">LEGE 07157</strain>
    </source>
</reference>
<dbReference type="Pfam" id="PF02397">
    <property type="entry name" value="Bac_transf"/>
    <property type="match status" value="1"/>
</dbReference>
<evidence type="ECO:0000256" key="2">
    <source>
        <dbReference type="SAM" id="Phobius"/>
    </source>
</evidence>
<evidence type="ECO:0000259" key="3">
    <source>
        <dbReference type="Pfam" id="PF02397"/>
    </source>
</evidence>
<keyword evidence="2" id="KW-1133">Transmembrane helix</keyword>
<feature type="domain" description="Bacterial sugar transferase" evidence="3">
    <location>
        <begin position="34"/>
        <end position="220"/>
    </location>
</feature>
<gene>
    <name evidence="4" type="ORF">IQ249_19335</name>
</gene>
<dbReference type="InterPro" id="IPR003362">
    <property type="entry name" value="Bact_transf"/>
</dbReference>
<dbReference type="EMBL" id="JADEWZ010000036">
    <property type="protein sequence ID" value="MBE9118053.1"/>
    <property type="molecule type" value="Genomic_DNA"/>
</dbReference>
<keyword evidence="5" id="KW-1185">Reference proteome</keyword>
<accession>A0A8J7E0L9</accession>
<sequence>MLTLLKFLTESPPSHQFVHIDFQAAHRSVNCKIKRLIDIAGALVGIAITAIIAIPLAIAMQFDNPGPIFYSQTRCGLKGKHFRIWKFRSMVVDAEQKKHLVENQASGFIFKNENDPRITQIGRILRCTSIDEFPQFWNVLKGEMSLVGTRPPTPDEVASYESYHWNRLRVKPGLTGEWQANGRSSVKDFDDIVRMDMDYQHKWSPLYDLQLIFKTVSVVLTRKGAY</sequence>
<keyword evidence="2" id="KW-0812">Transmembrane</keyword>
<feature type="transmembrane region" description="Helical" evidence="2">
    <location>
        <begin position="36"/>
        <end position="58"/>
    </location>
</feature>
<evidence type="ECO:0000313" key="5">
    <source>
        <dbReference type="Proteomes" id="UP000654482"/>
    </source>
</evidence>
<evidence type="ECO:0000313" key="4">
    <source>
        <dbReference type="EMBL" id="MBE9118053.1"/>
    </source>
</evidence>
<protein>
    <submittedName>
        <fullName evidence="4">Sugar transferase</fullName>
    </submittedName>
</protein>
<comment type="caution">
    <text evidence="4">The sequence shown here is derived from an EMBL/GenBank/DDBJ whole genome shotgun (WGS) entry which is preliminary data.</text>
</comment>
<organism evidence="4 5">
    <name type="scientific">Lusitaniella coriacea LEGE 07157</name>
    <dbReference type="NCBI Taxonomy" id="945747"/>
    <lineage>
        <taxon>Bacteria</taxon>
        <taxon>Bacillati</taxon>
        <taxon>Cyanobacteriota</taxon>
        <taxon>Cyanophyceae</taxon>
        <taxon>Spirulinales</taxon>
        <taxon>Lusitaniellaceae</taxon>
        <taxon>Lusitaniella</taxon>
    </lineage>
</organism>
<dbReference type="AlphaFoldDB" id="A0A8J7E0L9"/>
<dbReference type="PANTHER" id="PTHR30576">
    <property type="entry name" value="COLANIC BIOSYNTHESIS UDP-GLUCOSE LIPID CARRIER TRANSFERASE"/>
    <property type="match status" value="1"/>
</dbReference>
<evidence type="ECO:0000256" key="1">
    <source>
        <dbReference type="ARBA" id="ARBA00006464"/>
    </source>
</evidence>
<dbReference type="GO" id="GO:0016780">
    <property type="term" value="F:phosphotransferase activity, for other substituted phosphate groups"/>
    <property type="evidence" value="ECO:0007669"/>
    <property type="project" value="TreeGrafter"/>
</dbReference>
<keyword evidence="2" id="KW-0472">Membrane</keyword>
<comment type="similarity">
    <text evidence="1">Belongs to the bacterial sugar transferase family.</text>
</comment>
<keyword evidence="4" id="KW-0808">Transferase</keyword>
<name>A0A8J7E0L9_9CYAN</name>
<proteinExistence type="inferred from homology"/>
<dbReference type="PANTHER" id="PTHR30576:SF10">
    <property type="entry name" value="SLL5057 PROTEIN"/>
    <property type="match status" value="1"/>
</dbReference>
<dbReference type="RefSeq" id="WP_194031135.1">
    <property type="nucleotide sequence ID" value="NZ_JADEWZ010000036.1"/>
</dbReference>